<dbReference type="AlphaFoldDB" id="A0A410MDJ3"/>
<dbReference type="OrthoDB" id="2885591at2"/>
<dbReference type="KEGG" id="hli:HLI_11710"/>
<sequence>MAITEYNKYMPEAQGKGKLANYQDYSAETKAAAEDIPYGVAVQLGTDRETVNVFAGGSPIGLALAQEPSDWQNPNANDQLYKAQIPVAVVRKGVLWVEVEEDVNIGDKAVADNTTGNFRPDSTATTTVVAFPTATFKTAALAGELAQLEINLP</sequence>
<dbReference type="InterPro" id="IPR054438">
    <property type="entry name" value="Struct_cement_gp24/gp6"/>
</dbReference>
<dbReference type="Pfam" id="PF22758">
    <property type="entry name" value="Phage_cement"/>
    <property type="match status" value="1"/>
</dbReference>
<gene>
    <name evidence="1" type="ORF">HLI_11710</name>
</gene>
<accession>A0A410MDJ3</accession>
<dbReference type="Proteomes" id="UP000287756">
    <property type="component" value="Chromosome"/>
</dbReference>
<evidence type="ECO:0000313" key="2">
    <source>
        <dbReference type="Proteomes" id="UP000287756"/>
    </source>
</evidence>
<organism evidence="1 2">
    <name type="scientific">Halobacillus litoralis</name>
    <dbReference type="NCBI Taxonomy" id="45668"/>
    <lineage>
        <taxon>Bacteria</taxon>
        <taxon>Bacillati</taxon>
        <taxon>Bacillota</taxon>
        <taxon>Bacilli</taxon>
        <taxon>Bacillales</taxon>
        <taxon>Bacillaceae</taxon>
        <taxon>Halobacillus</taxon>
    </lineage>
</organism>
<name>A0A410MDJ3_9BACI</name>
<proteinExistence type="predicted"/>
<dbReference type="EMBL" id="CP026118">
    <property type="protein sequence ID" value="QAS52814.1"/>
    <property type="molecule type" value="Genomic_DNA"/>
</dbReference>
<evidence type="ECO:0000313" key="1">
    <source>
        <dbReference type="EMBL" id="QAS52814.1"/>
    </source>
</evidence>
<protein>
    <submittedName>
        <fullName evidence="1">Uncharacterized protein</fullName>
    </submittedName>
</protein>
<dbReference type="RefSeq" id="WP_128525091.1">
    <property type="nucleotide sequence ID" value="NZ_CP026118.1"/>
</dbReference>
<reference evidence="1 2" key="1">
    <citation type="submission" date="2018-01" db="EMBL/GenBank/DDBJ databases">
        <title>The whole genome sequencing and assembly of Halobacillus litoralis ERB031 strain.</title>
        <authorList>
            <person name="Lee S.-J."/>
            <person name="Park M.-K."/>
            <person name="Kim J.-Y."/>
            <person name="Lee Y.-J."/>
            <person name="Yi H."/>
            <person name="Bahn Y.-S."/>
            <person name="Kim J.F."/>
            <person name="Lee D.-W."/>
        </authorList>
    </citation>
    <scope>NUCLEOTIDE SEQUENCE [LARGE SCALE GENOMIC DNA]</scope>
    <source>
        <strain evidence="1 2">ERB 031</strain>
    </source>
</reference>